<feature type="compositionally biased region" description="Basic and acidic residues" evidence="6">
    <location>
        <begin position="262"/>
        <end position="272"/>
    </location>
</feature>
<keyword evidence="8" id="KW-1185">Reference proteome</keyword>
<comment type="similarity">
    <text evidence="4">Belongs to the CFAP96 family.</text>
</comment>
<dbReference type="EMBL" id="LSMT01000708">
    <property type="protein sequence ID" value="PFX14934.1"/>
    <property type="molecule type" value="Genomic_DNA"/>
</dbReference>
<dbReference type="Pfam" id="PF15239">
    <property type="entry name" value="CFAP96-like"/>
    <property type="match status" value="1"/>
</dbReference>
<keyword evidence="3" id="KW-0206">Cytoskeleton</keyword>
<dbReference type="PANTHER" id="PTHR31144">
    <property type="entry name" value="UPF0602 PROTEIN C4ORF47"/>
    <property type="match status" value="1"/>
</dbReference>
<feature type="compositionally biased region" description="Basic residues" evidence="6">
    <location>
        <begin position="79"/>
        <end position="93"/>
    </location>
</feature>
<reference evidence="8" key="1">
    <citation type="journal article" date="2017" name="bioRxiv">
        <title>Comparative analysis of the genomes of Stylophora pistillata and Acropora digitifera provides evidence for extensive differences between species of corals.</title>
        <authorList>
            <person name="Voolstra C.R."/>
            <person name="Li Y."/>
            <person name="Liew Y.J."/>
            <person name="Baumgarten S."/>
            <person name="Zoccola D."/>
            <person name="Flot J.-F."/>
            <person name="Tambutte S."/>
            <person name="Allemand D."/>
            <person name="Aranda M."/>
        </authorList>
    </citation>
    <scope>NUCLEOTIDE SEQUENCE [LARGE SCALE GENOMIC DNA]</scope>
</reference>
<evidence type="ECO:0000313" key="7">
    <source>
        <dbReference type="EMBL" id="PFX14934.1"/>
    </source>
</evidence>
<evidence type="ECO:0000256" key="2">
    <source>
        <dbReference type="ARBA" id="ARBA00022490"/>
    </source>
</evidence>
<evidence type="ECO:0000313" key="8">
    <source>
        <dbReference type="Proteomes" id="UP000225706"/>
    </source>
</evidence>
<comment type="caution">
    <text evidence="7">The sequence shown here is derived from an EMBL/GenBank/DDBJ whole genome shotgun (WGS) entry which is preliminary data.</text>
</comment>
<evidence type="ECO:0000256" key="3">
    <source>
        <dbReference type="ARBA" id="ARBA00023212"/>
    </source>
</evidence>
<dbReference type="GO" id="GO:0005881">
    <property type="term" value="C:cytoplasmic microtubule"/>
    <property type="evidence" value="ECO:0007669"/>
    <property type="project" value="TreeGrafter"/>
</dbReference>
<evidence type="ECO:0000256" key="4">
    <source>
        <dbReference type="ARBA" id="ARBA00035656"/>
    </source>
</evidence>
<dbReference type="InterPro" id="IPR029358">
    <property type="entry name" value="CFAP96"/>
</dbReference>
<feature type="region of interest" description="Disordered" evidence="6">
    <location>
        <begin position="79"/>
        <end position="110"/>
    </location>
</feature>
<name>A0A2B4R9A6_STYPI</name>
<keyword evidence="2" id="KW-0963">Cytoplasm</keyword>
<accession>A0A2B4R9A6</accession>
<evidence type="ECO:0000256" key="5">
    <source>
        <dbReference type="ARBA" id="ARBA00035693"/>
    </source>
</evidence>
<evidence type="ECO:0000256" key="1">
    <source>
        <dbReference type="ARBA" id="ARBA00004300"/>
    </source>
</evidence>
<evidence type="ECO:0000256" key="6">
    <source>
        <dbReference type="SAM" id="MobiDB-lite"/>
    </source>
</evidence>
<dbReference type="Proteomes" id="UP000225706">
    <property type="component" value="Unassembled WGS sequence"/>
</dbReference>
<dbReference type="OrthoDB" id="283553at2759"/>
<dbReference type="STRING" id="50429.A0A2B4R9A6"/>
<feature type="region of interest" description="Disordered" evidence="6">
    <location>
        <begin position="176"/>
        <end position="285"/>
    </location>
</feature>
<dbReference type="AlphaFoldDB" id="A0A2B4R9A6"/>
<dbReference type="GO" id="GO:0005813">
    <property type="term" value="C:centrosome"/>
    <property type="evidence" value="ECO:0007669"/>
    <property type="project" value="UniProtKB-SubCell"/>
</dbReference>
<proteinExistence type="inferred from homology"/>
<sequence length="309" mass="34269">MAKLDTKNDLNRVGLFSELGYISIGDPFKRKSTDFNMAARKGKQMLPGGSKSRSALQAGYFDQKFNRIMEGEAFADPVKRRRQDKLKSSKRNIGKAFVPSSGEKLPSGAGNHYGTFSGAITAFSPVSRGKKPTESARKNFLTNPPKKGTGFGYLNVTIGDPPKYMSDAYERARELRKKETEGSMKARKGGPYKLNLHPKAYFDGNPYRSDRPLPPVKESRKPPEGLKPFKPSSPSKEIGGMKAGCLDSYPSHSNDPYVMKKPKGDDGTEKKIFRPSQGPKSTPMKSIINQNVERRINNLNFRQPVTVSI</sequence>
<protein>
    <recommendedName>
        <fullName evidence="5">Cilia-and flagella-associated protein 96</fullName>
    </recommendedName>
</protein>
<comment type="subcellular location">
    <subcellularLocation>
        <location evidence="1">Cytoplasm</location>
        <location evidence="1">Cytoskeleton</location>
        <location evidence="1">Microtubule organizing center</location>
        <location evidence="1">Centrosome</location>
    </subcellularLocation>
</comment>
<gene>
    <name evidence="7" type="ORF">AWC38_SpisGene20872</name>
</gene>
<organism evidence="7 8">
    <name type="scientific">Stylophora pistillata</name>
    <name type="common">Smooth cauliflower coral</name>
    <dbReference type="NCBI Taxonomy" id="50429"/>
    <lineage>
        <taxon>Eukaryota</taxon>
        <taxon>Metazoa</taxon>
        <taxon>Cnidaria</taxon>
        <taxon>Anthozoa</taxon>
        <taxon>Hexacorallia</taxon>
        <taxon>Scleractinia</taxon>
        <taxon>Astrocoeniina</taxon>
        <taxon>Pocilloporidae</taxon>
        <taxon>Stylophora</taxon>
    </lineage>
</organism>
<dbReference type="PANTHER" id="PTHR31144:SF1">
    <property type="entry name" value="UPF0602 PROTEIN C4ORF47"/>
    <property type="match status" value="1"/>
</dbReference>